<protein>
    <recommendedName>
        <fullName evidence="3">YolD-like protein</fullName>
    </recommendedName>
</protein>
<dbReference type="Proteomes" id="UP000029578">
    <property type="component" value="Unassembled WGS sequence"/>
</dbReference>
<comment type="caution">
    <text evidence="1">The sequence shown here is derived from an EMBL/GenBank/DDBJ whole genome shotgun (WGS) entry which is preliminary data.</text>
</comment>
<accession>A0A096APD1</accession>
<evidence type="ECO:0008006" key="3">
    <source>
        <dbReference type="Google" id="ProtNLM"/>
    </source>
</evidence>
<dbReference type="AlphaFoldDB" id="A0A096APD1"/>
<dbReference type="EMBL" id="JRNS01000330">
    <property type="protein sequence ID" value="KGF48918.1"/>
    <property type="molecule type" value="Genomic_DNA"/>
</dbReference>
<proteinExistence type="predicted"/>
<reference evidence="1 2" key="1">
    <citation type="submission" date="2014-07" db="EMBL/GenBank/DDBJ databases">
        <authorList>
            <person name="McCorrison J."/>
            <person name="Sanka R."/>
            <person name="Torralba M."/>
            <person name="Gillis M."/>
            <person name="Haft D.H."/>
            <person name="Methe B."/>
            <person name="Sutton G."/>
            <person name="Nelson K.E."/>
        </authorList>
    </citation>
    <scope>NUCLEOTIDE SEQUENCE [LARGE SCALE GENOMIC DNA]</scope>
    <source>
        <strain evidence="1 2">DNF00666</strain>
    </source>
</reference>
<dbReference type="RefSeq" id="WP_036864624.1">
    <property type="nucleotide sequence ID" value="NZ_JRNS01000330.1"/>
</dbReference>
<evidence type="ECO:0000313" key="2">
    <source>
        <dbReference type="Proteomes" id="UP000029578"/>
    </source>
</evidence>
<organism evidence="1 2">
    <name type="scientific">Prevotella melaninogenica DNF00666</name>
    <dbReference type="NCBI Taxonomy" id="1401073"/>
    <lineage>
        <taxon>Bacteria</taxon>
        <taxon>Pseudomonadati</taxon>
        <taxon>Bacteroidota</taxon>
        <taxon>Bacteroidia</taxon>
        <taxon>Bacteroidales</taxon>
        <taxon>Prevotellaceae</taxon>
        <taxon>Prevotella</taxon>
    </lineage>
</organism>
<name>A0A096APD1_9BACT</name>
<gene>
    <name evidence="1" type="ORF">HMPREF0661_06310</name>
</gene>
<evidence type="ECO:0000313" key="1">
    <source>
        <dbReference type="EMBL" id="KGF48918.1"/>
    </source>
</evidence>
<sequence length="141" mass="15977">MTDNYDDIIHLPRHVSKRHPQMSLYNRAAQFAPFAALTGYGAAIAETARQTSPKIEMMEDDRQLMDRKFSILSSHLEEEPTISITFFQPDGRKAGGHYLTTTGIVKTIRTNERIIIMKDRKKISIDAIVGLEGELFSPNKL</sequence>